<comment type="subunit">
    <text evidence="7">Monomer.</text>
</comment>
<dbReference type="HAMAP" id="MF_00083">
    <property type="entry name" value="Pept_tRNA_hydro_bact"/>
    <property type="match status" value="1"/>
</dbReference>
<feature type="site" description="Discriminates between blocked and unblocked aminoacyl-tRNA" evidence="7">
    <location>
        <position position="9"/>
    </location>
</feature>
<evidence type="ECO:0000256" key="4">
    <source>
        <dbReference type="ARBA" id="ARBA00022884"/>
    </source>
</evidence>
<dbReference type="RefSeq" id="WP_377775949.1">
    <property type="nucleotide sequence ID" value="NZ_JBHUOQ010000007.1"/>
</dbReference>
<comment type="function">
    <text evidence="7">Hydrolyzes ribosome-free peptidyl-tRNAs (with 1 or more amino acids incorporated), which drop off the ribosome during protein synthesis, or as a result of ribosome stalling.</text>
</comment>
<evidence type="ECO:0000256" key="2">
    <source>
        <dbReference type="ARBA" id="ARBA00022555"/>
    </source>
</evidence>
<dbReference type="Pfam" id="PF01195">
    <property type="entry name" value="Pept_tRNA_hydro"/>
    <property type="match status" value="1"/>
</dbReference>
<dbReference type="Proteomes" id="UP001597519">
    <property type="component" value="Unassembled WGS sequence"/>
</dbReference>
<evidence type="ECO:0000256" key="6">
    <source>
        <dbReference type="ARBA" id="ARBA00050038"/>
    </source>
</evidence>
<evidence type="ECO:0000256" key="3">
    <source>
        <dbReference type="ARBA" id="ARBA00022801"/>
    </source>
</evidence>
<evidence type="ECO:0000256" key="8">
    <source>
        <dbReference type="RuleBase" id="RU000673"/>
    </source>
</evidence>
<organism evidence="10 11">
    <name type="scientific">Corticicoccus populi</name>
    <dbReference type="NCBI Taxonomy" id="1812821"/>
    <lineage>
        <taxon>Bacteria</taxon>
        <taxon>Bacillati</taxon>
        <taxon>Bacillota</taxon>
        <taxon>Bacilli</taxon>
        <taxon>Bacillales</taxon>
        <taxon>Staphylococcaceae</taxon>
        <taxon>Corticicoccus</taxon>
    </lineage>
</organism>
<dbReference type="SUPFAM" id="SSF53178">
    <property type="entry name" value="Peptidyl-tRNA hydrolase-like"/>
    <property type="match status" value="1"/>
</dbReference>
<protein>
    <recommendedName>
        <fullName evidence="6 7">Peptidyl-tRNA hydrolase</fullName>
        <shortName evidence="7">Pth</shortName>
        <ecNumber evidence="1 7">3.1.1.29</ecNumber>
    </recommendedName>
</protein>
<keyword evidence="3 7" id="KW-0378">Hydrolase</keyword>
<evidence type="ECO:0000313" key="10">
    <source>
        <dbReference type="EMBL" id="MFD2831618.1"/>
    </source>
</evidence>
<feature type="binding site" evidence="7">
    <location>
        <position position="64"/>
    </location>
    <ligand>
        <name>tRNA</name>
        <dbReference type="ChEBI" id="CHEBI:17843"/>
    </ligand>
</feature>
<dbReference type="InterPro" id="IPR018171">
    <property type="entry name" value="Pept_tRNA_hydro_CS"/>
</dbReference>
<comment type="function">
    <text evidence="7">Catalyzes the release of premature peptidyl moieties from peptidyl-tRNA molecules trapped in stalled 50S ribosomal subunits, and thus maintains levels of free tRNAs and 50S ribosomes.</text>
</comment>
<sequence length="190" mass="21177">MKCIIGLGNPGRKYDNTRHNIGFMAVDHLAESMGIELSNKKFKAEYGAGYVNGERVMLVKPLTFMNLSGEAVRPLIDYYKIDVEDILVLYDDLDIPVGHLRLRQKGSGGGHNGIKSLNQHLGTQKYKRIRMGIDRPEPGVPVVNYVLGKFPKSDAGILEKVIQTTDDACTAFITKDFQDVMTQYNGDVNE</sequence>
<comment type="catalytic activity">
    <reaction evidence="7 8">
        <text>an N-acyl-L-alpha-aminoacyl-tRNA + H2O = an N-acyl-L-amino acid + a tRNA + H(+)</text>
        <dbReference type="Rhea" id="RHEA:54448"/>
        <dbReference type="Rhea" id="RHEA-COMP:10123"/>
        <dbReference type="Rhea" id="RHEA-COMP:13883"/>
        <dbReference type="ChEBI" id="CHEBI:15377"/>
        <dbReference type="ChEBI" id="CHEBI:15378"/>
        <dbReference type="ChEBI" id="CHEBI:59874"/>
        <dbReference type="ChEBI" id="CHEBI:78442"/>
        <dbReference type="ChEBI" id="CHEBI:138191"/>
        <dbReference type="EC" id="3.1.1.29"/>
    </reaction>
</comment>
<dbReference type="PANTHER" id="PTHR17224:SF1">
    <property type="entry name" value="PEPTIDYL-TRNA HYDROLASE"/>
    <property type="match status" value="1"/>
</dbReference>
<accession>A0ABW5WZ83</accession>
<dbReference type="InterPro" id="IPR001328">
    <property type="entry name" value="Pept_tRNA_hydro"/>
</dbReference>
<feature type="binding site" evidence="7">
    <location>
        <position position="112"/>
    </location>
    <ligand>
        <name>tRNA</name>
        <dbReference type="ChEBI" id="CHEBI:17843"/>
    </ligand>
</feature>
<feature type="binding site" evidence="7">
    <location>
        <position position="66"/>
    </location>
    <ligand>
        <name>tRNA</name>
        <dbReference type="ChEBI" id="CHEBI:17843"/>
    </ligand>
</feature>
<keyword evidence="4 7" id="KW-0694">RNA-binding</keyword>
<keyword evidence="11" id="KW-1185">Reference proteome</keyword>
<dbReference type="PROSITE" id="PS01195">
    <property type="entry name" value="PEPT_TRNA_HYDROL_1"/>
    <property type="match status" value="1"/>
</dbReference>
<keyword evidence="2 7" id="KW-0820">tRNA-binding</keyword>
<evidence type="ECO:0000256" key="5">
    <source>
        <dbReference type="ARBA" id="ARBA00038063"/>
    </source>
</evidence>
<comment type="subcellular location">
    <subcellularLocation>
        <location evidence="7">Cytoplasm</location>
    </subcellularLocation>
</comment>
<feature type="binding site" evidence="7">
    <location>
        <position position="14"/>
    </location>
    <ligand>
        <name>tRNA</name>
        <dbReference type="ChEBI" id="CHEBI:17843"/>
    </ligand>
</feature>
<reference evidence="11" key="1">
    <citation type="journal article" date="2019" name="Int. J. Syst. Evol. Microbiol.">
        <title>The Global Catalogue of Microorganisms (GCM) 10K type strain sequencing project: providing services to taxonomists for standard genome sequencing and annotation.</title>
        <authorList>
            <consortium name="The Broad Institute Genomics Platform"/>
            <consortium name="The Broad Institute Genome Sequencing Center for Infectious Disease"/>
            <person name="Wu L."/>
            <person name="Ma J."/>
        </authorList>
    </citation>
    <scope>NUCLEOTIDE SEQUENCE [LARGE SCALE GENOMIC DNA]</scope>
    <source>
        <strain evidence="11">KCTC 33575</strain>
    </source>
</reference>
<gene>
    <name evidence="7 10" type="primary">pth</name>
    <name evidence="10" type="ORF">ACFSX4_14175</name>
</gene>
<evidence type="ECO:0000256" key="1">
    <source>
        <dbReference type="ARBA" id="ARBA00013260"/>
    </source>
</evidence>
<dbReference type="CDD" id="cd00462">
    <property type="entry name" value="PTH"/>
    <property type="match status" value="1"/>
</dbReference>
<proteinExistence type="inferred from homology"/>
<evidence type="ECO:0000313" key="11">
    <source>
        <dbReference type="Proteomes" id="UP001597519"/>
    </source>
</evidence>
<dbReference type="Gene3D" id="3.40.50.1470">
    <property type="entry name" value="Peptidyl-tRNA hydrolase"/>
    <property type="match status" value="1"/>
</dbReference>
<dbReference type="PROSITE" id="PS01196">
    <property type="entry name" value="PEPT_TRNA_HYDROL_2"/>
    <property type="match status" value="1"/>
</dbReference>
<dbReference type="InterPro" id="IPR036416">
    <property type="entry name" value="Pept_tRNA_hydro_sf"/>
</dbReference>
<dbReference type="PANTHER" id="PTHR17224">
    <property type="entry name" value="PEPTIDYL-TRNA HYDROLASE"/>
    <property type="match status" value="1"/>
</dbReference>
<comment type="similarity">
    <text evidence="5 7 9">Belongs to the PTH family.</text>
</comment>
<dbReference type="GO" id="GO:0004045">
    <property type="term" value="F:peptidyl-tRNA hydrolase activity"/>
    <property type="evidence" value="ECO:0007669"/>
    <property type="project" value="UniProtKB-EC"/>
</dbReference>
<dbReference type="NCBIfam" id="TIGR00447">
    <property type="entry name" value="pth"/>
    <property type="match status" value="1"/>
</dbReference>
<feature type="site" description="Stabilizes the basic form of H active site to accept a proton" evidence="7">
    <location>
        <position position="91"/>
    </location>
</feature>
<dbReference type="EC" id="3.1.1.29" evidence="1 7"/>
<name>A0ABW5WZ83_9STAP</name>
<dbReference type="EMBL" id="JBHUOQ010000007">
    <property type="protein sequence ID" value="MFD2831618.1"/>
    <property type="molecule type" value="Genomic_DNA"/>
</dbReference>
<feature type="active site" description="Proton acceptor" evidence="7">
    <location>
        <position position="19"/>
    </location>
</feature>
<evidence type="ECO:0000256" key="7">
    <source>
        <dbReference type="HAMAP-Rule" id="MF_00083"/>
    </source>
</evidence>
<evidence type="ECO:0000256" key="9">
    <source>
        <dbReference type="RuleBase" id="RU004320"/>
    </source>
</evidence>
<keyword evidence="7" id="KW-0963">Cytoplasm</keyword>
<comment type="caution">
    <text evidence="10">The sequence shown here is derived from an EMBL/GenBank/DDBJ whole genome shotgun (WGS) entry which is preliminary data.</text>
</comment>